<evidence type="ECO:0000313" key="1">
    <source>
        <dbReference type="EMBL" id="NHZ33933.1"/>
    </source>
</evidence>
<dbReference type="RefSeq" id="WP_167223943.1">
    <property type="nucleotide sequence ID" value="NZ_VUYU01000005.1"/>
</dbReference>
<dbReference type="Proteomes" id="UP000785613">
    <property type="component" value="Unassembled WGS sequence"/>
</dbReference>
<accession>A0ABX0LMN0</accession>
<sequence>MAADSYRGFSAHLGRLLPGAEKAAQPIFIGRVLWPAGSEPEDVVVKLYEASSCGVANETIGYIVNALRGIRQPRRGGILLLSKRQLPDLNTDLADFIDTHSGLAACWISMKVTSCTKTT</sequence>
<protein>
    <submittedName>
        <fullName evidence="1">Uncharacterized protein</fullName>
    </submittedName>
</protein>
<organism evidence="1 2">
    <name type="scientific">Massilia rubra</name>
    <dbReference type="NCBI Taxonomy" id="2607910"/>
    <lineage>
        <taxon>Bacteria</taxon>
        <taxon>Pseudomonadati</taxon>
        <taxon>Pseudomonadota</taxon>
        <taxon>Betaproteobacteria</taxon>
        <taxon>Burkholderiales</taxon>
        <taxon>Oxalobacteraceae</taxon>
        <taxon>Telluria group</taxon>
        <taxon>Massilia</taxon>
    </lineage>
</organism>
<proteinExistence type="predicted"/>
<comment type="caution">
    <text evidence="1">The sequence shown here is derived from an EMBL/GenBank/DDBJ whole genome shotgun (WGS) entry which is preliminary data.</text>
</comment>
<dbReference type="EMBL" id="VUYU01000005">
    <property type="protein sequence ID" value="NHZ33933.1"/>
    <property type="molecule type" value="Genomic_DNA"/>
</dbReference>
<reference evidence="1 2" key="1">
    <citation type="submission" date="2019-09" db="EMBL/GenBank/DDBJ databases">
        <title>Taxonomy of Antarctic Massilia spp.: description of Massilia rubra sp. nov., Massilia aquatica sp. nov., Massilia mucilaginosa sp. nov., Massilia frigida sp. nov. isolated from streams, lakes and regoliths.</title>
        <authorList>
            <person name="Holochova P."/>
            <person name="Sedlacek I."/>
            <person name="Kralova S."/>
            <person name="Maslanova I."/>
            <person name="Busse H.-J."/>
            <person name="Stankova E."/>
            <person name="Vrbovska V."/>
            <person name="Kovarovic V."/>
            <person name="Bartak M."/>
            <person name="Svec P."/>
            <person name="Pantucek R."/>
        </authorList>
    </citation>
    <scope>NUCLEOTIDE SEQUENCE [LARGE SCALE GENOMIC DNA]</scope>
    <source>
        <strain evidence="1 2">CCM 8692</strain>
    </source>
</reference>
<evidence type="ECO:0000313" key="2">
    <source>
        <dbReference type="Proteomes" id="UP000785613"/>
    </source>
</evidence>
<gene>
    <name evidence="1" type="ORF">F0185_10070</name>
</gene>
<name>A0ABX0LMN0_9BURK</name>
<keyword evidence="2" id="KW-1185">Reference proteome</keyword>